<evidence type="ECO:0000313" key="2">
    <source>
        <dbReference type="Proteomes" id="UP000275078"/>
    </source>
</evidence>
<dbReference type="AlphaFoldDB" id="A0A3N4IQM3"/>
<dbReference type="EMBL" id="ML119649">
    <property type="protein sequence ID" value="RPA86521.1"/>
    <property type="molecule type" value="Genomic_DNA"/>
</dbReference>
<evidence type="ECO:0000313" key="1">
    <source>
        <dbReference type="EMBL" id="RPA86521.1"/>
    </source>
</evidence>
<proteinExistence type="predicted"/>
<accession>A0A3N4IQM3</accession>
<protein>
    <submittedName>
        <fullName evidence="1">Uncharacterized protein</fullName>
    </submittedName>
</protein>
<reference evidence="1 2" key="1">
    <citation type="journal article" date="2018" name="Nat. Ecol. Evol.">
        <title>Pezizomycetes genomes reveal the molecular basis of ectomycorrhizal truffle lifestyle.</title>
        <authorList>
            <person name="Murat C."/>
            <person name="Payen T."/>
            <person name="Noel B."/>
            <person name="Kuo A."/>
            <person name="Morin E."/>
            <person name="Chen J."/>
            <person name="Kohler A."/>
            <person name="Krizsan K."/>
            <person name="Balestrini R."/>
            <person name="Da Silva C."/>
            <person name="Montanini B."/>
            <person name="Hainaut M."/>
            <person name="Levati E."/>
            <person name="Barry K.W."/>
            <person name="Belfiori B."/>
            <person name="Cichocki N."/>
            <person name="Clum A."/>
            <person name="Dockter R.B."/>
            <person name="Fauchery L."/>
            <person name="Guy J."/>
            <person name="Iotti M."/>
            <person name="Le Tacon F."/>
            <person name="Lindquist E.A."/>
            <person name="Lipzen A."/>
            <person name="Malagnac F."/>
            <person name="Mello A."/>
            <person name="Molinier V."/>
            <person name="Miyauchi S."/>
            <person name="Poulain J."/>
            <person name="Riccioni C."/>
            <person name="Rubini A."/>
            <person name="Sitrit Y."/>
            <person name="Splivallo R."/>
            <person name="Traeger S."/>
            <person name="Wang M."/>
            <person name="Zifcakova L."/>
            <person name="Wipf D."/>
            <person name="Zambonelli A."/>
            <person name="Paolocci F."/>
            <person name="Nowrousian M."/>
            <person name="Ottonello S."/>
            <person name="Baldrian P."/>
            <person name="Spatafora J.W."/>
            <person name="Henrissat B."/>
            <person name="Nagy L.G."/>
            <person name="Aury J.M."/>
            <person name="Wincker P."/>
            <person name="Grigoriev I.V."/>
            <person name="Bonfante P."/>
            <person name="Martin F.M."/>
        </authorList>
    </citation>
    <scope>NUCLEOTIDE SEQUENCE [LARGE SCALE GENOMIC DNA]</scope>
    <source>
        <strain evidence="1 2">RN42</strain>
    </source>
</reference>
<keyword evidence="2" id="KW-1185">Reference proteome</keyword>
<organism evidence="1 2">
    <name type="scientific">Ascobolus immersus RN42</name>
    <dbReference type="NCBI Taxonomy" id="1160509"/>
    <lineage>
        <taxon>Eukaryota</taxon>
        <taxon>Fungi</taxon>
        <taxon>Dikarya</taxon>
        <taxon>Ascomycota</taxon>
        <taxon>Pezizomycotina</taxon>
        <taxon>Pezizomycetes</taxon>
        <taxon>Pezizales</taxon>
        <taxon>Ascobolaceae</taxon>
        <taxon>Ascobolus</taxon>
    </lineage>
</organism>
<gene>
    <name evidence="1" type="ORF">BJ508DRAFT_301884</name>
</gene>
<sequence>MSVYDDTSDSTACPTPRTLNPSAASFPFHPAPPKPSPQFAHFTTPAIPTKSDPWYTYICFQLPSRPTTYSSDRAYDVADWNNYQKISVTVLNTACPLEIKAATTARSGAYTVQQAAPEKGHMMTTLTSSLLESARKFWNEYSEEMRRRLGLRVLLLDGLWPESEGKFTVKVMNIDAE</sequence>
<dbReference type="Proteomes" id="UP000275078">
    <property type="component" value="Unassembled WGS sequence"/>
</dbReference>
<name>A0A3N4IQM3_ASCIM</name>